<proteinExistence type="predicted"/>
<evidence type="ECO:0000256" key="1">
    <source>
        <dbReference type="SAM" id="SignalP"/>
    </source>
</evidence>
<reference evidence="3" key="1">
    <citation type="journal article" date="2019" name="Int. J. Syst. Evol. Microbiol.">
        <title>The Global Catalogue of Microorganisms (GCM) 10K type strain sequencing project: providing services to taxonomists for standard genome sequencing and annotation.</title>
        <authorList>
            <consortium name="The Broad Institute Genomics Platform"/>
            <consortium name="The Broad Institute Genome Sequencing Center for Infectious Disease"/>
            <person name="Wu L."/>
            <person name="Ma J."/>
        </authorList>
    </citation>
    <scope>NUCLEOTIDE SEQUENCE [LARGE SCALE GENOMIC DNA]</scope>
    <source>
        <strain evidence="3">WYCCWR 12678</strain>
    </source>
</reference>
<protein>
    <submittedName>
        <fullName evidence="2">Uncharacterized protein</fullName>
    </submittedName>
</protein>
<organism evidence="2 3">
    <name type="scientific">Effusibacillus consociatus</name>
    <dbReference type="NCBI Taxonomy" id="1117041"/>
    <lineage>
        <taxon>Bacteria</taxon>
        <taxon>Bacillati</taxon>
        <taxon>Bacillota</taxon>
        <taxon>Bacilli</taxon>
        <taxon>Bacillales</taxon>
        <taxon>Alicyclobacillaceae</taxon>
        <taxon>Effusibacillus</taxon>
    </lineage>
</organism>
<dbReference type="RefSeq" id="WP_380027501.1">
    <property type="nucleotide sequence ID" value="NZ_JBHSHC010000119.1"/>
</dbReference>
<sequence>MKKFWKIALGTALGVASLVGVASAAIVSSANLYTYQSSAEGSPYYYGPGYVYEDASVSTGSGTGMNAKVMKVIEYWPDSAIDTVTVTSGNPVYGRYVSLPSNTNQYYIRLEQNSNYGKADGTGYHYR</sequence>
<comment type="caution">
    <text evidence="2">The sequence shown here is derived from an EMBL/GenBank/DDBJ whole genome shotgun (WGS) entry which is preliminary data.</text>
</comment>
<feature type="signal peptide" evidence="1">
    <location>
        <begin position="1"/>
        <end position="24"/>
    </location>
</feature>
<gene>
    <name evidence="2" type="ORF">ACFO8Q_18015</name>
</gene>
<dbReference type="Proteomes" id="UP001596002">
    <property type="component" value="Unassembled WGS sequence"/>
</dbReference>
<feature type="chain" id="PRO_5047225191" evidence="1">
    <location>
        <begin position="25"/>
        <end position="127"/>
    </location>
</feature>
<evidence type="ECO:0000313" key="2">
    <source>
        <dbReference type="EMBL" id="MFC4769228.1"/>
    </source>
</evidence>
<keyword evidence="3" id="KW-1185">Reference proteome</keyword>
<accession>A0ABV9Q5T4</accession>
<dbReference type="EMBL" id="JBHSHC010000119">
    <property type="protein sequence ID" value="MFC4769228.1"/>
    <property type="molecule type" value="Genomic_DNA"/>
</dbReference>
<name>A0ABV9Q5T4_9BACL</name>
<evidence type="ECO:0000313" key="3">
    <source>
        <dbReference type="Proteomes" id="UP001596002"/>
    </source>
</evidence>
<keyword evidence="1" id="KW-0732">Signal</keyword>